<dbReference type="InterPro" id="IPR006976">
    <property type="entry name" value="VanZ-like"/>
</dbReference>
<keyword evidence="1" id="KW-1133">Transmembrane helix</keyword>
<evidence type="ECO:0000256" key="1">
    <source>
        <dbReference type="SAM" id="Phobius"/>
    </source>
</evidence>
<evidence type="ECO:0000313" key="3">
    <source>
        <dbReference type="EMBL" id="MCY8119694.1"/>
    </source>
</evidence>
<accession>A0A9Q4DKX8</accession>
<dbReference type="EMBL" id="JALANJ010000004">
    <property type="protein sequence ID" value="MCY8119694.1"/>
    <property type="molecule type" value="Genomic_DNA"/>
</dbReference>
<feature type="domain" description="VanZ-like" evidence="2">
    <location>
        <begin position="24"/>
        <end position="129"/>
    </location>
</feature>
<keyword evidence="1" id="KW-0472">Membrane</keyword>
<gene>
    <name evidence="3" type="ORF">MOC45_03575</name>
</gene>
<dbReference type="NCBIfam" id="NF037970">
    <property type="entry name" value="vanZ_1"/>
    <property type="match status" value="1"/>
</dbReference>
<feature type="transmembrane region" description="Helical" evidence="1">
    <location>
        <begin position="56"/>
        <end position="76"/>
    </location>
</feature>
<name>A0A9Q4DKX8_BACSC</name>
<protein>
    <submittedName>
        <fullName evidence="3">VanZ family protein</fullName>
    </submittedName>
</protein>
<dbReference type="AlphaFoldDB" id="A0A9Q4DKX8"/>
<dbReference type="Proteomes" id="UP001070352">
    <property type="component" value="Unassembled WGS sequence"/>
</dbReference>
<dbReference type="Pfam" id="PF04892">
    <property type="entry name" value="VanZ"/>
    <property type="match status" value="1"/>
</dbReference>
<feature type="transmembrane region" description="Helical" evidence="1">
    <location>
        <begin position="109"/>
        <end position="129"/>
    </location>
</feature>
<organism evidence="3 4">
    <name type="scientific">Bacillus spizizenii</name>
    <name type="common">Bacillus subtilis subsp. spizizenii</name>
    <dbReference type="NCBI Taxonomy" id="96241"/>
    <lineage>
        <taxon>Bacteria</taxon>
        <taxon>Bacillati</taxon>
        <taxon>Bacillota</taxon>
        <taxon>Bacilli</taxon>
        <taxon>Bacillales</taxon>
        <taxon>Bacillaceae</taxon>
        <taxon>Bacillus</taxon>
    </lineage>
</organism>
<evidence type="ECO:0000313" key="4">
    <source>
        <dbReference type="Proteomes" id="UP001070352"/>
    </source>
</evidence>
<proteinExistence type="predicted"/>
<feature type="transmembrane region" description="Helical" evidence="1">
    <location>
        <begin position="85"/>
        <end position="103"/>
    </location>
</feature>
<keyword evidence="1" id="KW-0812">Transmembrane</keyword>
<comment type="caution">
    <text evidence="3">The sequence shown here is derived from an EMBL/GenBank/DDBJ whole genome shotgun (WGS) entry which is preliminary data.</text>
</comment>
<sequence>MNRLLLSGWTLFILLSVCTESFSSMIISQTVAFHFQPHPDLSQFLDIDLIELTVPAALIQKIGHVFSFFVLTYLLWKQRGSIKSAAAGSFAFAFFTEVLQLFFSRNGCIRDVLIDTVGIVLFCGLYVLAKRRKHEMYKKYESRLS</sequence>
<reference evidence="3" key="1">
    <citation type="submission" date="2022-02" db="EMBL/GenBank/DDBJ databases">
        <title>Crop Bioprotection Bacillus Genome Sequencing.</title>
        <authorList>
            <person name="Dunlap C."/>
        </authorList>
    </citation>
    <scope>NUCLEOTIDE SEQUENCE</scope>
    <source>
        <strain evidence="3">M18B4</strain>
    </source>
</reference>
<evidence type="ECO:0000259" key="2">
    <source>
        <dbReference type="Pfam" id="PF04892"/>
    </source>
</evidence>